<dbReference type="EMBL" id="QNRJ01000011">
    <property type="protein sequence ID" value="RBP02910.1"/>
    <property type="molecule type" value="Genomic_DNA"/>
</dbReference>
<accession>A0A366EMG9</accession>
<dbReference type="PROSITE" id="PS51257">
    <property type="entry name" value="PROKAR_LIPOPROTEIN"/>
    <property type="match status" value="1"/>
</dbReference>
<evidence type="ECO:0000313" key="2">
    <source>
        <dbReference type="Proteomes" id="UP000252118"/>
    </source>
</evidence>
<proteinExistence type="predicted"/>
<gene>
    <name evidence="1" type="ORF">DET59_1117</name>
</gene>
<protein>
    <submittedName>
        <fullName evidence="1">Uncharacterized protein</fullName>
    </submittedName>
</protein>
<dbReference type="RefSeq" id="WP_113970266.1">
    <property type="nucleotide sequence ID" value="NZ_QNRJ01000011.1"/>
</dbReference>
<reference evidence="1 2" key="1">
    <citation type="submission" date="2018-06" db="EMBL/GenBank/DDBJ databases">
        <title>Freshwater and sediment microbial communities from various areas in North America, analyzing microbe dynamics in response to fracking.</title>
        <authorList>
            <person name="Lamendella R."/>
        </authorList>
    </citation>
    <scope>NUCLEOTIDE SEQUENCE [LARGE SCALE GENOMIC DNA]</scope>
    <source>
        <strain evidence="1 2">97B</strain>
    </source>
</reference>
<organism evidence="1 2">
    <name type="scientific">Rossellomorea aquimaris</name>
    <dbReference type="NCBI Taxonomy" id="189382"/>
    <lineage>
        <taxon>Bacteria</taxon>
        <taxon>Bacillati</taxon>
        <taxon>Bacillota</taxon>
        <taxon>Bacilli</taxon>
        <taxon>Bacillales</taxon>
        <taxon>Bacillaceae</taxon>
        <taxon>Rossellomorea</taxon>
    </lineage>
</organism>
<dbReference type="OrthoDB" id="2940099at2"/>
<comment type="caution">
    <text evidence="1">The sequence shown here is derived from an EMBL/GenBank/DDBJ whole genome shotgun (WGS) entry which is preliminary data.</text>
</comment>
<evidence type="ECO:0000313" key="1">
    <source>
        <dbReference type="EMBL" id="RBP02910.1"/>
    </source>
</evidence>
<dbReference type="Proteomes" id="UP000252118">
    <property type="component" value="Unassembled WGS sequence"/>
</dbReference>
<dbReference type="AlphaFoldDB" id="A0A366EMG9"/>
<sequence length="110" mass="12763">MKRHLFIMGILILFLAACGNQDEIIDPHFMWRGNKYITTYEPVEEERLEEQVGVIKSEVKAPIDENGEATDLPEGTLLFKIDDQNENPADMLAYQIGNRFYIARKLMIHH</sequence>
<name>A0A366EMG9_9BACI</name>